<dbReference type="InterPro" id="IPR036612">
    <property type="entry name" value="KH_dom_type_1_sf"/>
</dbReference>
<feature type="region of interest" description="Disordered" evidence="2">
    <location>
        <begin position="239"/>
        <end position="267"/>
    </location>
</feature>
<feature type="region of interest" description="Disordered" evidence="2">
    <location>
        <begin position="78"/>
        <end position="133"/>
    </location>
</feature>
<accession>A0AA36JFH9</accession>
<dbReference type="EMBL" id="CAUJNA010003552">
    <property type="protein sequence ID" value="CAJ1404714.1"/>
    <property type="molecule type" value="Genomic_DNA"/>
</dbReference>
<feature type="region of interest" description="Disordered" evidence="2">
    <location>
        <begin position="1"/>
        <end position="26"/>
    </location>
</feature>
<proteinExistence type="predicted"/>
<evidence type="ECO:0000313" key="5">
    <source>
        <dbReference type="Proteomes" id="UP001178507"/>
    </source>
</evidence>
<dbReference type="InterPro" id="IPR055256">
    <property type="entry name" value="KH_1_KHDC4/BBP-like"/>
</dbReference>
<dbReference type="Proteomes" id="UP001178507">
    <property type="component" value="Unassembled WGS sequence"/>
</dbReference>
<gene>
    <name evidence="4" type="ORF">EVOR1521_LOCUS27108</name>
</gene>
<dbReference type="GO" id="GO:0003723">
    <property type="term" value="F:RNA binding"/>
    <property type="evidence" value="ECO:0007669"/>
    <property type="project" value="UniProtKB-UniRule"/>
</dbReference>
<organism evidence="4 5">
    <name type="scientific">Effrenium voratum</name>
    <dbReference type="NCBI Taxonomy" id="2562239"/>
    <lineage>
        <taxon>Eukaryota</taxon>
        <taxon>Sar</taxon>
        <taxon>Alveolata</taxon>
        <taxon>Dinophyceae</taxon>
        <taxon>Suessiales</taxon>
        <taxon>Symbiodiniaceae</taxon>
        <taxon>Effrenium</taxon>
    </lineage>
</organism>
<feature type="compositionally biased region" description="Low complexity" evidence="2">
    <location>
        <begin position="239"/>
        <end position="257"/>
    </location>
</feature>
<dbReference type="PROSITE" id="PS50084">
    <property type="entry name" value="KH_TYPE_1"/>
    <property type="match status" value="1"/>
</dbReference>
<evidence type="ECO:0000313" key="4">
    <source>
        <dbReference type="EMBL" id="CAJ1404714.1"/>
    </source>
</evidence>
<keyword evidence="5" id="KW-1185">Reference proteome</keyword>
<name>A0AA36JFH9_9DINO</name>
<dbReference type="Pfam" id="PF22675">
    <property type="entry name" value="KH-I_KHDC4-BBP"/>
    <property type="match status" value="1"/>
</dbReference>
<evidence type="ECO:0000256" key="2">
    <source>
        <dbReference type="SAM" id="MobiDB-lite"/>
    </source>
</evidence>
<protein>
    <recommendedName>
        <fullName evidence="3">KHDC4/BBP-like KH-domain type I domain-containing protein</fullName>
    </recommendedName>
</protein>
<comment type="caution">
    <text evidence="4">The sequence shown here is derived from an EMBL/GenBank/DDBJ whole genome shotgun (WGS) entry which is preliminary data.</text>
</comment>
<dbReference type="SUPFAM" id="SSF54791">
    <property type="entry name" value="Eukaryotic type KH-domain (KH-domain type I)"/>
    <property type="match status" value="1"/>
</dbReference>
<dbReference type="AlphaFoldDB" id="A0AA36JFH9"/>
<feature type="domain" description="KHDC4/BBP-like KH-domain type I" evidence="3">
    <location>
        <begin position="285"/>
        <end position="356"/>
    </location>
</feature>
<reference evidence="4" key="1">
    <citation type="submission" date="2023-08" db="EMBL/GenBank/DDBJ databases">
        <authorList>
            <person name="Chen Y."/>
            <person name="Shah S."/>
            <person name="Dougan E. K."/>
            <person name="Thang M."/>
            <person name="Chan C."/>
        </authorList>
    </citation>
    <scope>NUCLEOTIDE SEQUENCE</scope>
</reference>
<feature type="compositionally biased region" description="Polar residues" evidence="2">
    <location>
        <begin position="96"/>
        <end position="114"/>
    </location>
</feature>
<evidence type="ECO:0000256" key="1">
    <source>
        <dbReference type="PROSITE-ProRule" id="PRU00117"/>
    </source>
</evidence>
<evidence type="ECO:0000259" key="3">
    <source>
        <dbReference type="Pfam" id="PF22675"/>
    </source>
</evidence>
<keyword evidence="1" id="KW-0694">RNA-binding</keyword>
<sequence>MAQPTLLCRSELGSNAKGALEREGSLDGPLSCDMWGAASTHAPCDSPSLESQSSSCGTPFPGLPLLRTKNTFLEVDEESTPKGQRTGTWQHPARQFGSQDSTTLGSTMDSQCDTPRQKRPMTEEQWPEYGRPQPQPMQSINLCQAVLHPSMPSVPECPPGCVPISSVMAAAAAAAQVPLTPWACVNPMAQAMQHQVAFNAAMTAALCFPQAYMPMAAMPAMEVPQLPQTQMLQMPAPGATVPEAPAPAPAAAVGQEGAVEESRRRAHGPRRQRLWLHIYLHMFAPNFDQVPKLIGKQGKNTRKIAAATGAKVRIRGQGSGHMELEGQYEAPTPLMVAVTTDHGDPVMFRQAIEMTLEELQQLQGRFHNHCSERGITHTGPCFSIGVVQKNAQEALGDLLNSFPQAPGAK</sequence>
<dbReference type="Gene3D" id="3.30.1370.10">
    <property type="entry name" value="K Homology domain, type 1"/>
    <property type="match status" value="1"/>
</dbReference>